<dbReference type="Proteomes" id="UP001595823">
    <property type="component" value="Unassembled WGS sequence"/>
</dbReference>
<evidence type="ECO:0000313" key="2">
    <source>
        <dbReference type="Proteomes" id="UP001595823"/>
    </source>
</evidence>
<dbReference type="EMBL" id="JBHSDK010000009">
    <property type="protein sequence ID" value="MFC4334771.1"/>
    <property type="molecule type" value="Genomic_DNA"/>
</dbReference>
<dbReference type="Pfam" id="PF10824">
    <property type="entry name" value="T7SS_ESX_EspC"/>
    <property type="match status" value="1"/>
</dbReference>
<evidence type="ECO:0000313" key="1">
    <source>
        <dbReference type="EMBL" id="MFC4334771.1"/>
    </source>
</evidence>
<accession>A0ABV8TVH6</accession>
<keyword evidence="2" id="KW-1185">Reference proteome</keyword>
<dbReference type="RefSeq" id="WP_380618793.1">
    <property type="nucleotide sequence ID" value="NZ_JBHSDK010000009.1"/>
</dbReference>
<protein>
    <submittedName>
        <fullName evidence="1">Type VII secretion target</fullName>
    </submittedName>
</protein>
<proteinExistence type="predicted"/>
<dbReference type="InterPro" id="IPR022536">
    <property type="entry name" value="EspC"/>
</dbReference>
<reference evidence="2" key="1">
    <citation type="journal article" date="2019" name="Int. J. Syst. Evol. Microbiol.">
        <title>The Global Catalogue of Microorganisms (GCM) 10K type strain sequencing project: providing services to taxonomists for standard genome sequencing and annotation.</title>
        <authorList>
            <consortium name="The Broad Institute Genomics Platform"/>
            <consortium name="The Broad Institute Genome Sequencing Center for Infectious Disease"/>
            <person name="Wu L."/>
            <person name="Ma J."/>
        </authorList>
    </citation>
    <scope>NUCLEOTIDE SEQUENCE [LARGE SCALE GENOMIC DNA]</scope>
    <source>
        <strain evidence="2">IBRC-M 10908</strain>
    </source>
</reference>
<gene>
    <name evidence="1" type="ORF">ACFPET_06130</name>
</gene>
<name>A0ABV8TVH6_9ACTN</name>
<comment type="caution">
    <text evidence="1">The sequence shown here is derived from an EMBL/GenBank/DDBJ whole genome shotgun (WGS) entry which is preliminary data.</text>
</comment>
<organism evidence="1 2">
    <name type="scientific">Salininema proteolyticum</name>
    <dbReference type="NCBI Taxonomy" id="1607685"/>
    <lineage>
        <taxon>Bacteria</taxon>
        <taxon>Bacillati</taxon>
        <taxon>Actinomycetota</taxon>
        <taxon>Actinomycetes</taxon>
        <taxon>Glycomycetales</taxon>
        <taxon>Glycomycetaceae</taxon>
        <taxon>Salininema</taxon>
    </lineage>
</organism>
<sequence>MSDGFSIDIEQVREGASRYREVSENYGLIADYTEDTDGDTSFFGVIGEPLLGAYYESSEKVREIMRNLGDAGAGLGDLIDSACATVEATDEESANAMSEIIGELLE</sequence>